<evidence type="ECO:0000313" key="3">
    <source>
        <dbReference type="Proteomes" id="UP000012313"/>
    </source>
</evidence>
<dbReference type="Proteomes" id="UP000012313">
    <property type="component" value="Unassembled WGS sequence"/>
</dbReference>
<name>N1WQ08_9LEPT</name>
<dbReference type="OrthoDB" id="343626at2"/>
<feature type="transmembrane region" description="Helical" evidence="1">
    <location>
        <begin position="23"/>
        <end position="55"/>
    </location>
</feature>
<feature type="transmembrane region" description="Helical" evidence="1">
    <location>
        <begin position="76"/>
        <end position="102"/>
    </location>
</feature>
<accession>N1WQ08</accession>
<dbReference type="RefSeq" id="WP_002995733.1">
    <property type="nucleotide sequence ID" value="NZ_AOHC02000013.1"/>
</dbReference>
<feature type="transmembrane region" description="Helical" evidence="1">
    <location>
        <begin position="199"/>
        <end position="229"/>
    </location>
</feature>
<dbReference type="EMBL" id="AOHC02000013">
    <property type="protein sequence ID" value="EMY79219.1"/>
    <property type="molecule type" value="Genomic_DNA"/>
</dbReference>
<feature type="transmembrane region" description="Helical" evidence="1">
    <location>
        <begin position="114"/>
        <end position="135"/>
    </location>
</feature>
<keyword evidence="1" id="KW-0812">Transmembrane</keyword>
<reference evidence="2" key="1">
    <citation type="submission" date="2013-03" db="EMBL/GenBank/DDBJ databases">
        <authorList>
            <person name="Harkins D.M."/>
            <person name="Durkin A.S."/>
            <person name="Brinkac L.M."/>
            <person name="Haft D.H."/>
            <person name="Selengut J.D."/>
            <person name="Sanka R."/>
            <person name="DePew J."/>
            <person name="Purushe J."/>
            <person name="Hartskeerl R.A."/>
            <person name="Ahmed A."/>
            <person name="van der Linden H."/>
            <person name="Goris M.G.A."/>
            <person name="Vinetz J.M."/>
            <person name="Sutton G.G."/>
            <person name="Nierman W.C."/>
            <person name="Fouts D.E."/>
        </authorList>
    </citation>
    <scope>NUCLEOTIDE SEQUENCE [LARGE SCALE GENOMIC DNA]</scope>
    <source>
        <strain evidence="2">ICFT</strain>
    </source>
</reference>
<proteinExistence type="predicted"/>
<feature type="transmembrane region" description="Helical" evidence="1">
    <location>
        <begin position="241"/>
        <end position="261"/>
    </location>
</feature>
<comment type="caution">
    <text evidence="2">The sequence shown here is derived from an EMBL/GenBank/DDBJ whole genome shotgun (WGS) entry which is preliminary data.</text>
</comment>
<keyword evidence="1" id="KW-1133">Transmembrane helix</keyword>
<evidence type="ECO:0000313" key="2">
    <source>
        <dbReference type="EMBL" id="EMY79219.1"/>
    </source>
</evidence>
<evidence type="ECO:0000256" key="1">
    <source>
        <dbReference type="SAM" id="Phobius"/>
    </source>
</evidence>
<protein>
    <submittedName>
        <fullName evidence="2">Membrane protein</fullName>
    </submittedName>
</protein>
<dbReference type="AlphaFoldDB" id="N1WQ08"/>
<organism evidence="2 3">
    <name type="scientific">Leptospira weilii serovar Ranarum str. ICFT</name>
    <dbReference type="NCBI Taxonomy" id="1218598"/>
    <lineage>
        <taxon>Bacteria</taxon>
        <taxon>Pseudomonadati</taxon>
        <taxon>Spirochaetota</taxon>
        <taxon>Spirochaetia</taxon>
        <taxon>Leptospirales</taxon>
        <taxon>Leptospiraceae</taxon>
        <taxon>Leptospira</taxon>
    </lineage>
</organism>
<sequence length="301" mass="33921">MSDYLLVTKAGFLRKADPFFPDILLGLFSFGGIVLFGTVPLWICYGMVLATCFVYQFTIVKRSVYPLKWIVHTGIYVLLLPIHPGTVVWAILAGIVGVFLYSPLENRLRVQVPLSLIQLLIFLFFYLLLPTVDIFSGTAGSLSFRNEFISDLYSVLSFSQDGYSPWRFSALEKMGAYSILFLIPVFLKRPNSFQIPLIFAAGLVLGIGNLFLEYFPVILSAWVSFAILFAAPGRNLYTASIYSWIGVLGTVVLFYVIQVLVVFSLPLFTFSVFYFFIEASLIRIFLGSRVDNFGQSDRLEL</sequence>
<keyword evidence="1" id="KW-0472">Membrane</keyword>
<dbReference type="STRING" id="1218598.LEP1GSC060_3625"/>
<feature type="transmembrane region" description="Helical" evidence="1">
    <location>
        <begin position="267"/>
        <end position="286"/>
    </location>
</feature>
<gene>
    <name evidence="2" type="ORF">LEP1GSC060_3625</name>
</gene>
<keyword evidence="3" id="KW-1185">Reference proteome</keyword>